<dbReference type="InterPro" id="IPR003615">
    <property type="entry name" value="HNH_nuc"/>
</dbReference>
<evidence type="ECO:0008006" key="3">
    <source>
        <dbReference type="Google" id="ProtNLM"/>
    </source>
</evidence>
<dbReference type="EMBL" id="MGKJ01000010">
    <property type="protein sequence ID" value="OGN24733.1"/>
    <property type="molecule type" value="Genomic_DNA"/>
</dbReference>
<evidence type="ECO:0000313" key="2">
    <source>
        <dbReference type="Proteomes" id="UP000178911"/>
    </source>
</evidence>
<protein>
    <recommendedName>
        <fullName evidence="3">HNH endonuclease</fullName>
    </recommendedName>
</protein>
<sequence>MCNKEAREVKGRYCSNACQLEYQYRSYIEKWKNGEKKGLNSIGLVSPYIKKYLRRKFKDKCCLCGWSKVNIKTGKIPLVADHIDGNWKNNIEENLRLICPNCDSLSPTFAALNKGNGRTHRALSRRAQEGRLLVMPK</sequence>
<reference evidence="1 2" key="1">
    <citation type="journal article" date="2016" name="Nat. Commun.">
        <title>Thousands of microbial genomes shed light on interconnected biogeochemical processes in an aquifer system.</title>
        <authorList>
            <person name="Anantharaman K."/>
            <person name="Brown C.T."/>
            <person name="Hug L.A."/>
            <person name="Sharon I."/>
            <person name="Castelle C.J."/>
            <person name="Probst A.J."/>
            <person name="Thomas B.C."/>
            <person name="Singh A."/>
            <person name="Wilkins M.J."/>
            <person name="Karaoz U."/>
            <person name="Brodie E.L."/>
            <person name="Williams K.H."/>
            <person name="Hubbard S.S."/>
            <person name="Banfield J.F."/>
        </authorList>
    </citation>
    <scope>NUCLEOTIDE SEQUENCE [LARGE SCALE GENOMIC DNA]</scope>
</reference>
<dbReference type="CDD" id="cd00085">
    <property type="entry name" value="HNHc"/>
    <property type="match status" value="1"/>
</dbReference>
<accession>A0A1F8GHE6</accession>
<gene>
    <name evidence="1" type="ORF">A3A13_01405</name>
</gene>
<name>A0A1F8GHE6_9BACT</name>
<dbReference type="Proteomes" id="UP000178911">
    <property type="component" value="Unassembled WGS sequence"/>
</dbReference>
<proteinExistence type="predicted"/>
<comment type="caution">
    <text evidence="1">The sequence shown here is derived from an EMBL/GenBank/DDBJ whole genome shotgun (WGS) entry which is preliminary data.</text>
</comment>
<evidence type="ECO:0000313" key="1">
    <source>
        <dbReference type="EMBL" id="OGN24733.1"/>
    </source>
</evidence>
<dbReference type="AlphaFoldDB" id="A0A1F8GHE6"/>
<dbReference type="STRING" id="1802695.A3A13_01405"/>
<organism evidence="1 2">
    <name type="scientific">Candidatus Yanofskybacteria bacterium RIFCSPLOWO2_01_FULL_43_22</name>
    <dbReference type="NCBI Taxonomy" id="1802695"/>
    <lineage>
        <taxon>Bacteria</taxon>
        <taxon>Candidatus Yanofskyibacteriota</taxon>
    </lineage>
</organism>